<evidence type="ECO:0008006" key="3">
    <source>
        <dbReference type="Google" id="ProtNLM"/>
    </source>
</evidence>
<dbReference type="EMBL" id="JMCB01000022">
    <property type="protein sequence ID" value="KFE62341.1"/>
    <property type="molecule type" value="Genomic_DNA"/>
</dbReference>
<accession>A0A085W3S8</accession>
<name>A0A085W3S8_9BACT</name>
<proteinExistence type="predicted"/>
<organism evidence="1 2">
    <name type="scientific">Hyalangium minutum</name>
    <dbReference type="NCBI Taxonomy" id="394096"/>
    <lineage>
        <taxon>Bacteria</taxon>
        <taxon>Pseudomonadati</taxon>
        <taxon>Myxococcota</taxon>
        <taxon>Myxococcia</taxon>
        <taxon>Myxococcales</taxon>
        <taxon>Cystobacterineae</taxon>
        <taxon>Archangiaceae</taxon>
        <taxon>Hyalangium</taxon>
    </lineage>
</organism>
<comment type="caution">
    <text evidence="1">The sequence shown here is derived from an EMBL/GenBank/DDBJ whole genome shotgun (WGS) entry which is preliminary data.</text>
</comment>
<keyword evidence="2" id="KW-1185">Reference proteome</keyword>
<dbReference type="AlphaFoldDB" id="A0A085W3S8"/>
<dbReference type="RefSeq" id="WP_276203684.1">
    <property type="nucleotide sequence ID" value="NZ_JMCB01000022.1"/>
</dbReference>
<evidence type="ECO:0000313" key="2">
    <source>
        <dbReference type="Proteomes" id="UP000028725"/>
    </source>
</evidence>
<protein>
    <recommendedName>
        <fullName evidence="3">Transposase (putative) YhgA-like domain-containing protein</fullName>
    </recommendedName>
</protein>
<dbReference type="PATRIC" id="fig|394096.3.peg.7786"/>
<dbReference type="PANTHER" id="PTHR34613:SF1">
    <property type="entry name" value="SLL6017 PROTEIN"/>
    <property type="match status" value="1"/>
</dbReference>
<dbReference type="Proteomes" id="UP000028725">
    <property type="component" value="Unassembled WGS sequence"/>
</dbReference>
<gene>
    <name evidence="1" type="ORF">DB31_4051</name>
</gene>
<reference evidence="1 2" key="1">
    <citation type="submission" date="2014-04" db="EMBL/GenBank/DDBJ databases">
        <title>Genome assembly of Hyalangium minutum DSM 14724.</title>
        <authorList>
            <person name="Sharma G."/>
            <person name="Subramanian S."/>
        </authorList>
    </citation>
    <scope>NUCLEOTIDE SEQUENCE [LARGE SCALE GENOMIC DNA]</scope>
    <source>
        <strain evidence="1 2">DSM 14724</strain>
    </source>
</reference>
<dbReference type="PANTHER" id="PTHR34613">
    <property type="entry name" value="SLL0800 PROTEIN"/>
    <property type="match status" value="1"/>
</dbReference>
<sequence length="253" mass="27819">MVLLLDDKPIFAIVVEVQLSRDEGKRKTWPLYLASVRSREKCPAALFVVAPDASVARWCAEPIEMGHPDFVLRPLVIGPNAIPVIQDKQAAQKDPELAVLSAMAHGHEEVGVSIAQTVIEVVRGLDEERSTLYVDLIVSSLSEAVRNALEALMQQGKYEYQSEFARRYVAQGRKEGLQEGLKEGLEKGLHQGEQAALLEVLDARGLTVDETARQRIMACSELSQLKVWVRRAAIAESVSEIFEPAPVSGPAAR</sequence>
<evidence type="ECO:0000313" key="1">
    <source>
        <dbReference type="EMBL" id="KFE62341.1"/>
    </source>
</evidence>
<dbReference type="STRING" id="394096.DB31_4051"/>